<dbReference type="SMART" id="SM00332">
    <property type="entry name" value="PP2Cc"/>
    <property type="match status" value="1"/>
</dbReference>
<keyword evidence="3" id="KW-1185">Reference proteome</keyword>
<evidence type="ECO:0000313" key="3">
    <source>
        <dbReference type="Proteomes" id="UP000076738"/>
    </source>
</evidence>
<evidence type="ECO:0000313" key="2">
    <source>
        <dbReference type="EMBL" id="KZO90036.1"/>
    </source>
</evidence>
<dbReference type="AlphaFoldDB" id="A0A167G039"/>
<dbReference type="PANTHER" id="PTHR13832">
    <property type="entry name" value="PROTEIN PHOSPHATASE 2C"/>
    <property type="match status" value="1"/>
</dbReference>
<proteinExistence type="predicted"/>
<dbReference type="CDD" id="cd00143">
    <property type="entry name" value="PP2Cc"/>
    <property type="match status" value="1"/>
</dbReference>
<name>A0A167G039_CALVF</name>
<dbReference type="Gene3D" id="3.60.40.10">
    <property type="entry name" value="PPM-type phosphatase domain"/>
    <property type="match status" value="1"/>
</dbReference>
<gene>
    <name evidence="2" type="ORF">CALVIDRAFT_543032</name>
</gene>
<dbReference type="PANTHER" id="PTHR13832:SF792">
    <property type="entry name" value="GM14286P"/>
    <property type="match status" value="1"/>
</dbReference>
<organism evidence="2 3">
    <name type="scientific">Calocera viscosa (strain TUFC12733)</name>
    <dbReference type="NCBI Taxonomy" id="1330018"/>
    <lineage>
        <taxon>Eukaryota</taxon>
        <taxon>Fungi</taxon>
        <taxon>Dikarya</taxon>
        <taxon>Basidiomycota</taxon>
        <taxon>Agaricomycotina</taxon>
        <taxon>Dacrymycetes</taxon>
        <taxon>Dacrymycetales</taxon>
        <taxon>Dacrymycetaceae</taxon>
        <taxon>Calocera</taxon>
    </lineage>
</organism>
<sequence length="423" mass="46798">MRSINSRALAEGHERLTDKDLMALQVDKPLSRTQQHFVLLHGEELASYLGKVSKAQQVSVTWPNIKVYSASLQPRAPNYDRVVIQELDLASGRYLLVMVIDGHGGPECADHTVKYLPDLLRPAIDQGASGGADGISQALAKAVEEFDKKLGQTLKEHIGEDASPESVKKSQVKRKALLSALRGACIVVVIVEPAKGKVWTVNVGDSLAVQATESSGEWDICTLTEDHNGYNQKEIDRIRKEHPGEEDCIMNGRVLGRTLPTRALGDFDEKFEADYVKQLYALVDKVALQPLPEGQKIRRALLKANLHPPYLTAKPDVIHRTLPAGKVILLVASDGLLEVSPKGSRQAQMKGWIRSANRASRPGEKTPVERIIRDVLGEAKQGEAERAENREEDKERLASLYLGIRHNEQWMDDLSLVYIAITP</sequence>
<dbReference type="OrthoDB" id="19329at2759"/>
<dbReference type="Pfam" id="PF00481">
    <property type="entry name" value="PP2C"/>
    <property type="match status" value="1"/>
</dbReference>
<dbReference type="EMBL" id="KV417354">
    <property type="protein sequence ID" value="KZO90036.1"/>
    <property type="molecule type" value="Genomic_DNA"/>
</dbReference>
<evidence type="ECO:0000259" key="1">
    <source>
        <dbReference type="PROSITE" id="PS51746"/>
    </source>
</evidence>
<feature type="domain" description="PPM-type phosphatase" evidence="1">
    <location>
        <begin position="66"/>
        <end position="421"/>
    </location>
</feature>
<dbReference type="InterPro" id="IPR036457">
    <property type="entry name" value="PPM-type-like_dom_sf"/>
</dbReference>
<dbReference type="PROSITE" id="PS51746">
    <property type="entry name" value="PPM_2"/>
    <property type="match status" value="1"/>
</dbReference>
<reference evidence="2 3" key="1">
    <citation type="journal article" date="2016" name="Mol. Biol. Evol.">
        <title>Comparative Genomics of Early-Diverging Mushroom-Forming Fungi Provides Insights into the Origins of Lignocellulose Decay Capabilities.</title>
        <authorList>
            <person name="Nagy L.G."/>
            <person name="Riley R."/>
            <person name="Tritt A."/>
            <person name="Adam C."/>
            <person name="Daum C."/>
            <person name="Floudas D."/>
            <person name="Sun H."/>
            <person name="Yadav J.S."/>
            <person name="Pangilinan J."/>
            <person name="Larsson K.H."/>
            <person name="Matsuura K."/>
            <person name="Barry K."/>
            <person name="Labutti K."/>
            <person name="Kuo R."/>
            <person name="Ohm R.A."/>
            <person name="Bhattacharya S.S."/>
            <person name="Shirouzu T."/>
            <person name="Yoshinaga Y."/>
            <person name="Martin F.M."/>
            <person name="Grigoriev I.V."/>
            <person name="Hibbett D.S."/>
        </authorList>
    </citation>
    <scope>NUCLEOTIDE SEQUENCE [LARGE SCALE GENOMIC DNA]</scope>
    <source>
        <strain evidence="2 3">TUFC12733</strain>
    </source>
</reference>
<dbReference type="GO" id="GO:0004722">
    <property type="term" value="F:protein serine/threonine phosphatase activity"/>
    <property type="evidence" value="ECO:0007669"/>
    <property type="project" value="InterPro"/>
</dbReference>
<protein>
    <submittedName>
        <fullName evidence="2">Protein serine/threonine phosphatase 2C</fullName>
    </submittedName>
</protein>
<dbReference type="InterPro" id="IPR001932">
    <property type="entry name" value="PPM-type_phosphatase-like_dom"/>
</dbReference>
<dbReference type="STRING" id="1330018.A0A167G039"/>
<accession>A0A167G039</accession>
<dbReference type="SUPFAM" id="SSF81606">
    <property type="entry name" value="PP2C-like"/>
    <property type="match status" value="1"/>
</dbReference>
<dbReference type="Proteomes" id="UP000076738">
    <property type="component" value="Unassembled WGS sequence"/>
</dbReference>
<dbReference type="InterPro" id="IPR015655">
    <property type="entry name" value="PP2C"/>
</dbReference>